<evidence type="ECO:0000313" key="5">
    <source>
        <dbReference type="EMBL" id="PSW25064.1"/>
    </source>
</evidence>
<keyword evidence="2 5" id="KW-0378">Hydrolase</keyword>
<dbReference type="InterPro" id="IPR029132">
    <property type="entry name" value="CBAH/NAAA_C"/>
</dbReference>
<reference evidence="5 6" key="1">
    <citation type="submission" date="2018-01" db="EMBL/GenBank/DDBJ databases">
        <title>Whole genome sequencing of Histamine producing bacteria.</title>
        <authorList>
            <person name="Butler K."/>
        </authorList>
    </citation>
    <scope>NUCLEOTIDE SEQUENCE [LARGE SCALE GENOMIC DNA]</scope>
    <source>
        <strain evidence="5 6">DSM 24669</strain>
    </source>
</reference>
<dbReference type="GO" id="GO:0016787">
    <property type="term" value="F:hydrolase activity"/>
    <property type="evidence" value="ECO:0007669"/>
    <property type="project" value="UniProtKB-KW"/>
</dbReference>
<evidence type="ECO:0000259" key="4">
    <source>
        <dbReference type="Pfam" id="PF02275"/>
    </source>
</evidence>
<dbReference type="RefSeq" id="WP_048897723.1">
    <property type="nucleotide sequence ID" value="NZ_AP024853.1"/>
</dbReference>
<dbReference type="Gene3D" id="3.60.60.10">
    <property type="entry name" value="Penicillin V Acylase, Chain A"/>
    <property type="match status" value="1"/>
</dbReference>
<dbReference type="EMBL" id="PYLZ01000004">
    <property type="protein sequence ID" value="PSW25064.1"/>
    <property type="molecule type" value="Genomic_DNA"/>
</dbReference>
<gene>
    <name evidence="5" type="ORF">C9I94_09680</name>
</gene>
<keyword evidence="6" id="KW-1185">Reference proteome</keyword>
<evidence type="ECO:0000256" key="3">
    <source>
        <dbReference type="SAM" id="SignalP"/>
    </source>
</evidence>
<comment type="caution">
    <text evidence="5">The sequence shown here is derived from an EMBL/GenBank/DDBJ whole genome shotgun (WGS) entry which is preliminary data.</text>
</comment>
<comment type="similarity">
    <text evidence="1">Belongs to the peptidase C59 family.</text>
</comment>
<organism evidence="5 6">
    <name type="scientific">Photobacterium swingsii</name>
    <dbReference type="NCBI Taxonomy" id="680026"/>
    <lineage>
        <taxon>Bacteria</taxon>
        <taxon>Pseudomonadati</taxon>
        <taxon>Pseudomonadota</taxon>
        <taxon>Gammaproteobacteria</taxon>
        <taxon>Vibrionales</taxon>
        <taxon>Vibrionaceae</taxon>
        <taxon>Photobacterium</taxon>
    </lineage>
</organism>
<dbReference type="PANTHER" id="PTHR35527:SF2">
    <property type="entry name" value="HYDROLASE"/>
    <property type="match status" value="1"/>
</dbReference>
<dbReference type="PROSITE" id="PS51257">
    <property type="entry name" value="PROKAR_LIPOPROTEIN"/>
    <property type="match status" value="1"/>
</dbReference>
<keyword evidence="3" id="KW-0732">Signal</keyword>
<name>A0A0J8Y1B8_9GAMM</name>
<dbReference type="SUPFAM" id="SSF56235">
    <property type="entry name" value="N-terminal nucleophile aminohydrolases (Ntn hydrolases)"/>
    <property type="match status" value="1"/>
</dbReference>
<feature type="signal peptide" evidence="3">
    <location>
        <begin position="1"/>
        <end position="25"/>
    </location>
</feature>
<dbReference type="AlphaFoldDB" id="A0A0J8Y1B8"/>
<evidence type="ECO:0000256" key="1">
    <source>
        <dbReference type="ARBA" id="ARBA00006625"/>
    </source>
</evidence>
<protein>
    <submittedName>
        <fullName evidence="5">Linear amide C-N hydrolase</fullName>
    </submittedName>
</protein>
<sequence>MKASKTIIATLIAASTMGMASIATACTSAIYNNGDVSMTVRTMDWTGQDQAEVVGKGRGIENQYADTKDGVTSKSKYASMQIKSFNPGIVAEAMNEKGLVARILYLGKDYTEFPAGKAGVPDVSAGEVPRFVVDNFATTDEALEALRSIDVIDQKICDLPGHANECISAPVHYQITDASGKSAVIEYVKGEQKIYEGTYETAPGVQFMSNDPEFSTHLIMDKEGTKADASIRSYDRRLRAKEIVEDLYARDVKDPAKAALSIKAVANNVFSGYDRIDPHVNDVFPTLWTIYTDQANQTWTLDRADTWEIEQYNFTMFDNAQAAETVLGQNPNVK</sequence>
<dbReference type="Pfam" id="PF02275">
    <property type="entry name" value="CBAH"/>
    <property type="match status" value="1"/>
</dbReference>
<feature type="chain" id="PRO_5030009281" evidence="3">
    <location>
        <begin position="26"/>
        <end position="334"/>
    </location>
</feature>
<evidence type="ECO:0000256" key="2">
    <source>
        <dbReference type="ARBA" id="ARBA00022801"/>
    </source>
</evidence>
<dbReference type="InterPro" id="IPR029055">
    <property type="entry name" value="Ntn_hydrolases_N"/>
</dbReference>
<feature type="domain" description="Choloylglycine hydrolase/NAAA C-terminal" evidence="4">
    <location>
        <begin position="26"/>
        <end position="218"/>
    </location>
</feature>
<evidence type="ECO:0000313" key="6">
    <source>
        <dbReference type="Proteomes" id="UP000240481"/>
    </source>
</evidence>
<dbReference type="InterPro" id="IPR052193">
    <property type="entry name" value="Peptidase_C59"/>
</dbReference>
<dbReference type="OrthoDB" id="9794717at2"/>
<accession>A0A0J8Y1B8</accession>
<dbReference type="PANTHER" id="PTHR35527">
    <property type="entry name" value="CHOLOYLGLYCINE HYDROLASE"/>
    <property type="match status" value="1"/>
</dbReference>
<proteinExistence type="inferred from homology"/>
<dbReference type="Proteomes" id="UP000240481">
    <property type="component" value="Unassembled WGS sequence"/>
</dbReference>